<dbReference type="SUPFAM" id="SSF82714">
    <property type="entry name" value="Multidrug efflux transporter AcrB TolC docking domain, DN and DC subdomains"/>
    <property type="match status" value="1"/>
</dbReference>
<proteinExistence type="predicted"/>
<dbReference type="GO" id="GO:0042910">
    <property type="term" value="F:xenobiotic transmembrane transporter activity"/>
    <property type="evidence" value="ECO:0007669"/>
    <property type="project" value="TreeGrafter"/>
</dbReference>
<gene>
    <name evidence="1" type="ORF">SAMN05660461_0154</name>
</gene>
<accession>A0A1T5N375</accession>
<dbReference type="PANTHER" id="PTHR32063:SF9">
    <property type="entry name" value="SIMILAR TO MULTIDRUG RESISTANCE PROTEIN MEXB"/>
    <property type="match status" value="1"/>
</dbReference>
<dbReference type="GO" id="GO:0005886">
    <property type="term" value="C:plasma membrane"/>
    <property type="evidence" value="ECO:0007669"/>
    <property type="project" value="TreeGrafter"/>
</dbReference>
<dbReference type="PANTHER" id="PTHR32063">
    <property type="match status" value="1"/>
</dbReference>
<evidence type="ECO:0000313" key="2">
    <source>
        <dbReference type="Proteomes" id="UP000190166"/>
    </source>
</evidence>
<reference evidence="1 2" key="1">
    <citation type="submission" date="2017-02" db="EMBL/GenBank/DDBJ databases">
        <authorList>
            <person name="Peterson S.W."/>
        </authorList>
    </citation>
    <scope>NUCLEOTIDE SEQUENCE [LARGE SCALE GENOMIC DNA]</scope>
    <source>
        <strain evidence="1 2">DSM 18108</strain>
    </source>
</reference>
<evidence type="ECO:0000313" key="1">
    <source>
        <dbReference type="EMBL" id="SKC94935.1"/>
    </source>
</evidence>
<dbReference type="Proteomes" id="UP000190166">
    <property type="component" value="Unassembled WGS sequence"/>
</dbReference>
<dbReference type="InterPro" id="IPR027463">
    <property type="entry name" value="AcrB_DN_DC_subdom"/>
</dbReference>
<dbReference type="Pfam" id="PF00873">
    <property type="entry name" value="ACR_tran"/>
    <property type="match status" value="1"/>
</dbReference>
<dbReference type="Gene3D" id="3.30.70.1430">
    <property type="entry name" value="Multidrug efflux transporter AcrB pore domain"/>
    <property type="match status" value="1"/>
</dbReference>
<sequence>MFKKLLKWLVSATVIYTISIILVSCAGMASPGQQLPHMALPSIQVRALYPGADVRMVLGSVTPPLKDSIFHNVENMDYMTYTASSDGSLIITVYFKPGTDLDLAAVNISNLVSVASGQLPAQVVQSGITVLRKNEPIVMAVNLYSENTGPYDQAFLANYAATNIVPGIQRVPGVSHLITFDENKDSLMRIWLNKEHMAALNLTLKEVLATIPDDKLEAVTGILYKNGKRTSDYIIKCKSEHTQLVEYGNMIVRSNADTALRLKDVAAKVEFGPYTYGNFSRINGKTGISIVVTQAADLNYNEVQMAVKKLMETASMNFPAGIKHLILYNPKDSVYISGE</sequence>
<dbReference type="Gene3D" id="3.30.70.1320">
    <property type="entry name" value="Multidrug efflux transporter AcrB pore domain like"/>
    <property type="match status" value="1"/>
</dbReference>
<dbReference type="Gene3D" id="1.20.1640.10">
    <property type="entry name" value="Multidrug efflux transporter AcrB transmembrane domain"/>
    <property type="match status" value="1"/>
</dbReference>
<dbReference type="InterPro" id="IPR001036">
    <property type="entry name" value="Acrflvin-R"/>
</dbReference>
<dbReference type="PROSITE" id="PS51257">
    <property type="entry name" value="PROKAR_LIPOPROTEIN"/>
    <property type="match status" value="1"/>
</dbReference>
<name>A0A1T5N375_9BACT</name>
<keyword evidence="2" id="KW-1185">Reference proteome</keyword>
<dbReference type="Gene3D" id="3.30.2090.10">
    <property type="entry name" value="Multidrug efflux transporter AcrB TolC docking domain, DN and DC subdomains"/>
    <property type="match status" value="1"/>
</dbReference>
<dbReference type="STRING" id="393003.SAMN05660461_0154"/>
<organism evidence="1 2">
    <name type="scientific">Chitinophaga ginsengisegetis</name>
    <dbReference type="NCBI Taxonomy" id="393003"/>
    <lineage>
        <taxon>Bacteria</taxon>
        <taxon>Pseudomonadati</taxon>
        <taxon>Bacteroidota</taxon>
        <taxon>Chitinophagia</taxon>
        <taxon>Chitinophagales</taxon>
        <taxon>Chitinophagaceae</taxon>
        <taxon>Chitinophaga</taxon>
    </lineage>
</organism>
<dbReference type="SUPFAM" id="SSF82693">
    <property type="entry name" value="Multidrug efflux transporter AcrB pore domain, PN1, PN2, PC1 and PC2 subdomains"/>
    <property type="match status" value="2"/>
</dbReference>
<dbReference type="AlphaFoldDB" id="A0A1T5N375"/>
<protein>
    <submittedName>
        <fullName evidence="1">AcrB/AcrD/AcrF family protein</fullName>
    </submittedName>
</protein>
<dbReference type="EMBL" id="FUZZ01000001">
    <property type="protein sequence ID" value="SKC94935.1"/>
    <property type="molecule type" value="Genomic_DNA"/>
</dbReference>
<dbReference type="RefSeq" id="WP_079467511.1">
    <property type="nucleotide sequence ID" value="NZ_FUZZ01000001.1"/>
</dbReference>